<name>A0ABX0GQ58_9ACTN</name>
<dbReference type="Proteomes" id="UP000800981">
    <property type="component" value="Unassembled WGS sequence"/>
</dbReference>
<dbReference type="InterPro" id="IPR013196">
    <property type="entry name" value="HTH_11"/>
</dbReference>
<gene>
    <name evidence="5" type="ORF">G9H71_02365</name>
</gene>
<keyword evidence="1" id="KW-0805">Transcription regulation</keyword>
<dbReference type="RefSeq" id="WP_166277207.1">
    <property type="nucleotide sequence ID" value="NZ_JAANNP010000001.1"/>
</dbReference>
<comment type="caution">
    <text evidence="5">The sequence shown here is derived from an EMBL/GenBank/DDBJ whole genome shotgun (WGS) entry which is preliminary data.</text>
</comment>
<evidence type="ECO:0000313" key="6">
    <source>
        <dbReference type="Proteomes" id="UP000800981"/>
    </source>
</evidence>
<evidence type="ECO:0000256" key="2">
    <source>
        <dbReference type="ARBA" id="ARBA00023125"/>
    </source>
</evidence>
<evidence type="ECO:0000259" key="4">
    <source>
        <dbReference type="PROSITE" id="PS51000"/>
    </source>
</evidence>
<keyword evidence="2" id="KW-0238">DNA-binding</keyword>
<reference evidence="5 6" key="1">
    <citation type="submission" date="2020-03" db="EMBL/GenBank/DDBJ databases">
        <title>Two novel Motilibacter sp.</title>
        <authorList>
            <person name="Liu S."/>
        </authorList>
    </citation>
    <scope>NUCLEOTIDE SEQUENCE [LARGE SCALE GENOMIC DNA]</scope>
    <source>
        <strain evidence="5 6">E257</strain>
    </source>
</reference>
<organism evidence="5 6">
    <name type="scientific">Motilibacter deserti</name>
    <dbReference type="NCBI Taxonomy" id="2714956"/>
    <lineage>
        <taxon>Bacteria</taxon>
        <taxon>Bacillati</taxon>
        <taxon>Actinomycetota</taxon>
        <taxon>Actinomycetes</taxon>
        <taxon>Motilibacterales</taxon>
        <taxon>Motilibacteraceae</taxon>
        <taxon>Motilibacter</taxon>
    </lineage>
</organism>
<dbReference type="CDD" id="cd00090">
    <property type="entry name" value="HTH_ARSR"/>
    <property type="match status" value="1"/>
</dbReference>
<accession>A0ABX0GQ58</accession>
<dbReference type="PROSITE" id="PS00894">
    <property type="entry name" value="HTH_DEOR_1"/>
    <property type="match status" value="1"/>
</dbReference>
<dbReference type="InterPro" id="IPR051534">
    <property type="entry name" value="CBASS_pafABC_assoc_protein"/>
</dbReference>
<sequence length="329" mass="35522">MSDPTARILRLLSLLQTYRHWGGSELAERLDVSPRTLRRDVERLRELGYPVDTTRGTQGGYRLAAGAKLPPLLLDDEEAVAIAVGLRTAAGGVAGIEEASLRALAKLQQVLPPRLRARLNAVQDATVPTVFASRGPAVDADVLVAIAQACRGSEQLRFAYTGHDGTETSRLVEPYRLVSRGRRWYLVAWCLQRADWRTFRVDRVQRPFANGVRFPPRELPAEDAAAYVAQALRAVPNRPRAVVRIAAPVEQARAAVWPGMGELVPDGPDNCVLHATGDSVDWLAVGISMVAATSGLRLTVDGPAEVLEALRRLGDNAAALADGRAAAPV</sequence>
<dbReference type="PANTHER" id="PTHR34580:SF3">
    <property type="entry name" value="PROTEIN PAFB"/>
    <property type="match status" value="1"/>
</dbReference>
<keyword evidence="6" id="KW-1185">Reference proteome</keyword>
<dbReference type="SUPFAM" id="SSF46785">
    <property type="entry name" value="Winged helix' DNA-binding domain"/>
    <property type="match status" value="1"/>
</dbReference>
<dbReference type="InterPro" id="IPR011991">
    <property type="entry name" value="ArsR-like_HTH"/>
</dbReference>
<dbReference type="Pfam" id="PF08279">
    <property type="entry name" value="HTH_11"/>
    <property type="match status" value="1"/>
</dbReference>
<dbReference type="Gene3D" id="1.10.10.10">
    <property type="entry name" value="Winged helix-like DNA-binding domain superfamily/Winged helix DNA-binding domain"/>
    <property type="match status" value="1"/>
</dbReference>
<proteinExistence type="predicted"/>
<protein>
    <submittedName>
        <fullName evidence="5">YafY family transcriptional regulator</fullName>
    </submittedName>
</protein>
<evidence type="ECO:0000313" key="5">
    <source>
        <dbReference type="EMBL" id="NHC12625.1"/>
    </source>
</evidence>
<dbReference type="Pfam" id="PF13280">
    <property type="entry name" value="WYL"/>
    <property type="match status" value="1"/>
</dbReference>
<keyword evidence="3" id="KW-0804">Transcription</keyword>
<dbReference type="InterPro" id="IPR018356">
    <property type="entry name" value="Tscrpt_reg_HTH_DeoR_CS"/>
</dbReference>
<feature type="domain" description="HTH deoR-type" evidence="4">
    <location>
        <begin position="4"/>
        <end position="63"/>
    </location>
</feature>
<dbReference type="InterPro" id="IPR026881">
    <property type="entry name" value="WYL_dom"/>
</dbReference>
<evidence type="ECO:0000256" key="3">
    <source>
        <dbReference type="ARBA" id="ARBA00023163"/>
    </source>
</evidence>
<dbReference type="InterPro" id="IPR001034">
    <property type="entry name" value="DeoR_HTH"/>
</dbReference>
<dbReference type="PANTHER" id="PTHR34580">
    <property type="match status" value="1"/>
</dbReference>
<dbReference type="InterPro" id="IPR036388">
    <property type="entry name" value="WH-like_DNA-bd_sf"/>
</dbReference>
<dbReference type="PROSITE" id="PS52050">
    <property type="entry name" value="WYL"/>
    <property type="match status" value="1"/>
</dbReference>
<dbReference type="PROSITE" id="PS51000">
    <property type="entry name" value="HTH_DEOR_2"/>
    <property type="match status" value="1"/>
</dbReference>
<dbReference type="EMBL" id="JAANNP010000001">
    <property type="protein sequence ID" value="NHC12625.1"/>
    <property type="molecule type" value="Genomic_DNA"/>
</dbReference>
<dbReference type="InterPro" id="IPR036390">
    <property type="entry name" value="WH_DNA-bd_sf"/>
</dbReference>
<evidence type="ECO:0000256" key="1">
    <source>
        <dbReference type="ARBA" id="ARBA00023015"/>
    </source>
</evidence>